<keyword evidence="3" id="KW-1185">Reference proteome</keyword>
<feature type="compositionally biased region" description="Basic residues" evidence="1">
    <location>
        <begin position="1"/>
        <end position="11"/>
    </location>
</feature>
<dbReference type="AlphaFoldDB" id="A0A8R7QAA4"/>
<dbReference type="Proteomes" id="UP000015106">
    <property type="component" value="Chromosome 5"/>
</dbReference>
<evidence type="ECO:0000313" key="2">
    <source>
        <dbReference type="EnsemblPlants" id="TuG1812G0500001387.01.T01"/>
    </source>
</evidence>
<feature type="region of interest" description="Disordered" evidence="1">
    <location>
        <begin position="1"/>
        <end position="20"/>
    </location>
</feature>
<dbReference type="EnsemblPlants" id="TuG1812G0500001387.01.T01">
    <property type="protein sequence ID" value="TuG1812G0500001387.01.T01"/>
    <property type="gene ID" value="TuG1812G0500001387.01"/>
</dbReference>
<proteinExistence type="predicted"/>
<reference evidence="2" key="3">
    <citation type="submission" date="2022-06" db="UniProtKB">
        <authorList>
            <consortium name="EnsemblPlants"/>
        </authorList>
    </citation>
    <scope>IDENTIFICATION</scope>
</reference>
<organism evidence="2 3">
    <name type="scientific">Triticum urartu</name>
    <name type="common">Red wild einkorn</name>
    <name type="synonym">Crithodium urartu</name>
    <dbReference type="NCBI Taxonomy" id="4572"/>
    <lineage>
        <taxon>Eukaryota</taxon>
        <taxon>Viridiplantae</taxon>
        <taxon>Streptophyta</taxon>
        <taxon>Embryophyta</taxon>
        <taxon>Tracheophyta</taxon>
        <taxon>Spermatophyta</taxon>
        <taxon>Magnoliopsida</taxon>
        <taxon>Liliopsida</taxon>
        <taxon>Poales</taxon>
        <taxon>Poaceae</taxon>
        <taxon>BOP clade</taxon>
        <taxon>Pooideae</taxon>
        <taxon>Triticodae</taxon>
        <taxon>Triticeae</taxon>
        <taxon>Triticinae</taxon>
        <taxon>Triticum</taxon>
    </lineage>
</organism>
<reference evidence="3" key="1">
    <citation type="journal article" date="2013" name="Nature">
        <title>Draft genome of the wheat A-genome progenitor Triticum urartu.</title>
        <authorList>
            <person name="Ling H.Q."/>
            <person name="Zhao S."/>
            <person name="Liu D."/>
            <person name="Wang J."/>
            <person name="Sun H."/>
            <person name="Zhang C."/>
            <person name="Fan H."/>
            <person name="Li D."/>
            <person name="Dong L."/>
            <person name="Tao Y."/>
            <person name="Gao C."/>
            <person name="Wu H."/>
            <person name="Li Y."/>
            <person name="Cui Y."/>
            <person name="Guo X."/>
            <person name="Zheng S."/>
            <person name="Wang B."/>
            <person name="Yu K."/>
            <person name="Liang Q."/>
            <person name="Yang W."/>
            <person name="Lou X."/>
            <person name="Chen J."/>
            <person name="Feng M."/>
            <person name="Jian J."/>
            <person name="Zhang X."/>
            <person name="Luo G."/>
            <person name="Jiang Y."/>
            <person name="Liu J."/>
            <person name="Wang Z."/>
            <person name="Sha Y."/>
            <person name="Zhang B."/>
            <person name="Wu H."/>
            <person name="Tang D."/>
            <person name="Shen Q."/>
            <person name="Xue P."/>
            <person name="Zou S."/>
            <person name="Wang X."/>
            <person name="Liu X."/>
            <person name="Wang F."/>
            <person name="Yang Y."/>
            <person name="An X."/>
            <person name="Dong Z."/>
            <person name="Zhang K."/>
            <person name="Zhang X."/>
            <person name="Luo M.C."/>
            <person name="Dvorak J."/>
            <person name="Tong Y."/>
            <person name="Wang J."/>
            <person name="Yang H."/>
            <person name="Li Z."/>
            <person name="Wang D."/>
            <person name="Zhang A."/>
            <person name="Wang J."/>
        </authorList>
    </citation>
    <scope>NUCLEOTIDE SEQUENCE</scope>
    <source>
        <strain evidence="3">cv. G1812</strain>
    </source>
</reference>
<dbReference type="Gramene" id="TuG1812G0500001387.01.T01">
    <property type="protein sequence ID" value="TuG1812G0500001387.01.T01"/>
    <property type="gene ID" value="TuG1812G0500001387.01"/>
</dbReference>
<accession>A0A8R7QAA4</accession>
<evidence type="ECO:0000313" key="3">
    <source>
        <dbReference type="Proteomes" id="UP000015106"/>
    </source>
</evidence>
<protein>
    <submittedName>
        <fullName evidence="2">Uncharacterized protein</fullName>
    </submittedName>
</protein>
<reference evidence="2" key="2">
    <citation type="submission" date="2018-03" db="EMBL/GenBank/DDBJ databases">
        <title>The Triticum urartu genome reveals the dynamic nature of wheat genome evolution.</title>
        <authorList>
            <person name="Ling H."/>
            <person name="Ma B."/>
            <person name="Shi X."/>
            <person name="Liu H."/>
            <person name="Dong L."/>
            <person name="Sun H."/>
            <person name="Cao Y."/>
            <person name="Gao Q."/>
            <person name="Zheng S."/>
            <person name="Li Y."/>
            <person name="Yu Y."/>
            <person name="Du H."/>
            <person name="Qi M."/>
            <person name="Li Y."/>
            <person name="Yu H."/>
            <person name="Cui Y."/>
            <person name="Wang N."/>
            <person name="Chen C."/>
            <person name="Wu H."/>
            <person name="Zhao Y."/>
            <person name="Zhang J."/>
            <person name="Li Y."/>
            <person name="Zhou W."/>
            <person name="Zhang B."/>
            <person name="Hu W."/>
            <person name="Eijk M."/>
            <person name="Tang J."/>
            <person name="Witsenboer H."/>
            <person name="Zhao S."/>
            <person name="Li Z."/>
            <person name="Zhang A."/>
            <person name="Wang D."/>
            <person name="Liang C."/>
        </authorList>
    </citation>
    <scope>NUCLEOTIDE SEQUENCE [LARGE SCALE GENOMIC DNA]</scope>
    <source>
        <strain evidence="2">cv. G1812</strain>
    </source>
</reference>
<sequence length="55" mass="6005">MNHPPLQHKKASSPSTEATSKLQIPVLEIISLEGSNLAILPTSLGRRPPTLHLRK</sequence>
<evidence type="ECO:0000256" key="1">
    <source>
        <dbReference type="SAM" id="MobiDB-lite"/>
    </source>
</evidence>
<name>A0A8R7QAA4_TRIUA</name>